<protein>
    <submittedName>
        <fullName evidence="1">Uncharacterized protein</fullName>
    </submittedName>
</protein>
<dbReference type="EMBL" id="WURB01000002">
    <property type="protein sequence ID" value="MXQ10455.1"/>
    <property type="molecule type" value="Genomic_DNA"/>
</dbReference>
<proteinExistence type="predicted"/>
<organism evidence="1 2">
    <name type="scientific">Microvirga makkahensis</name>
    <dbReference type="NCBI Taxonomy" id="1128670"/>
    <lineage>
        <taxon>Bacteria</taxon>
        <taxon>Pseudomonadati</taxon>
        <taxon>Pseudomonadota</taxon>
        <taxon>Alphaproteobacteria</taxon>
        <taxon>Hyphomicrobiales</taxon>
        <taxon>Methylobacteriaceae</taxon>
        <taxon>Microvirga</taxon>
    </lineage>
</organism>
<keyword evidence="2" id="KW-1185">Reference proteome</keyword>
<evidence type="ECO:0000313" key="2">
    <source>
        <dbReference type="Proteomes" id="UP000436483"/>
    </source>
</evidence>
<dbReference type="AlphaFoldDB" id="A0A7X3MNW5"/>
<accession>A0A7X3MNW5</accession>
<dbReference type="RefSeq" id="WP_160883069.1">
    <property type="nucleotide sequence ID" value="NZ_WURB01000002.1"/>
</dbReference>
<dbReference type="Proteomes" id="UP000436483">
    <property type="component" value="Unassembled WGS sequence"/>
</dbReference>
<reference evidence="1 2" key="2">
    <citation type="submission" date="2020-01" db="EMBL/GenBank/DDBJ databases">
        <title>Microvirga sp. nov., an arsenate reduction bacterium isolated from Tibet hotspring sediments.</title>
        <authorList>
            <person name="Xian W.-D."/>
            <person name="Li W.-J."/>
        </authorList>
    </citation>
    <scope>NUCLEOTIDE SEQUENCE [LARGE SCALE GENOMIC DNA]</scope>
    <source>
        <strain evidence="1 2">KCTC 23863</strain>
    </source>
</reference>
<gene>
    <name evidence="1" type="ORF">GR328_03070</name>
</gene>
<evidence type="ECO:0000313" key="1">
    <source>
        <dbReference type="EMBL" id="MXQ10455.1"/>
    </source>
</evidence>
<sequence length="99" mass="10778">MALSDWQKELDGCVQEAHGTGGYAIIGAAEILWSGWEGDTDAVLFRLVDGRKVWAALQAVHVAPDDVPTVLRQRVTAYRQAIAETESLLIIAGRCDVLE</sequence>
<comment type="caution">
    <text evidence="1">The sequence shown here is derived from an EMBL/GenBank/DDBJ whole genome shotgun (WGS) entry which is preliminary data.</text>
</comment>
<dbReference type="OrthoDB" id="9412200at2"/>
<name>A0A7X3MNW5_9HYPH</name>
<reference evidence="1 2" key="1">
    <citation type="submission" date="2019-12" db="EMBL/GenBank/DDBJ databases">
        <authorList>
            <person name="Yuan C.-G."/>
        </authorList>
    </citation>
    <scope>NUCLEOTIDE SEQUENCE [LARGE SCALE GENOMIC DNA]</scope>
    <source>
        <strain evidence="1 2">KCTC 23863</strain>
    </source>
</reference>